<proteinExistence type="predicted"/>
<organism evidence="1">
    <name type="scientific">Oryza nivara</name>
    <name type="common">Indian wild rice</name>
    <name type="synonym">Oryza sativa f. spontanea</name>
    <dbReference type="NCBI Taxonomy" id="4536"/>
    <lineage>
        <taxon>Eukaryota</taxon>
        <taxon>Viridiplantae</taxon>
        <taxon>Streptophyta</taxon>
        <taxon>Embryophyta</taxon>
        <taxon>Tracheophyta</taxon>
        <taxon>Spermatophyta</taxon>
        <taxon>Magnoliopsida</taxon>
        <taxon>Liliopsida</taxon>
        <taxon>Poales</taxon>
        <taxon>Poaceae</taxon>
        <taxon>BOP clade</taxon>
        <taxon>Oryzoideae</taxon>
        <taxon>Oryzeae</taxon>
        <taxon>Oryzinae</taxon>
        <taxon>Oryza</taxon>
    </lineage>
</organism>
<sequence>MGPTQIAHYARNDGHDDGCRRAPRGCVVVVVGGGGGGGGSFFIFSGVKQSSGKHEGSPEALQMNRTVSCTDGAMESTASGSINNYERFSLPFALPSSEEDHST</sequence>
<protein>
    <submittedName>
        <fullName evidence="1">Uncharacterized protein</fullName>
    </submittedName>
</protein>
<dbReference type="AlphaFoldDB" id="A0A0E0G9F8"/>
<dbReference type="HOGENOM" id="CLU_2268118_0_0_1"/>
<dbReference type="EnsemblPlants" id="ONIVA02G25810.1">
    <property type="protein sequence ID" value="ONIVA02G25810.1"/>
    <property type="gene ID" value="ONIVA02G25810"/>
</dbReference>
<name>A0A0E0G9F8_ORYNI</name>
<evidence type="ECO:0000313" key="1">
    <source>
        <dbReference type="EnsemblPlants" id="ONIVA02G25810.1"/>
    </source>
</evidence>
<reference evidence="1" key="1">
    <citation type="submission" date="2015-04" db="UniProtKB">
        <authorList>
            <consortium name="EnsemblPlants"/>
        </authorList>
    </citation>
    <scope>IDENTIFICATION</scope>
    <source>
        <strain evidence="1">SL10</strain>
    </source>
</reference>
<accession>A0A0E0G9F8</accession>
<reference evidence="1" key="2">
    <citation type="submission" date="2018-04" db="EMBL/GenBank/DDBJ databases">
        <title>OnivRS2 (Oryza nivara Reference Sequence Version 2).</title>
        <authorList>
            <person name="Zhang J."/>
            <person name="Kudrna D."/>
            <person name="Lee S."/>
            <person name="Talag J."/>
            <person name="Rajasekar S."/>
            <person name="Welchert J."/>
            <person name="Hsing Y.-I."/>
            <person name="Wing R.A."/>
        </authorList>
    </citation>
    <scope>NUCLEOTIDE SEQUENCE [LARGE SCALE GENOMIC DNA]</scope>
    <source>
        <strain evidence="1">SL10</strain>
    </source>
</reference>
<keyword evidence="2" id="KW-1185">Reference proteome</keyword>
<dbReference type="Proteomes" id="UP000006591">
    <property type="component" value="Chromosome 2"/>
</dbReference>
<dbReference type="Gramene" id="ONIVA02G25810.1">
    <property type="protein sequence ID" value="ONIVA02G25810.1"/>
    <property type="gene ID" value="ONIVA02G25810"/>
</dbReference>
<evidence type="ECO:0000313" key="2">
    <source>
        <dbReference type="Proteomes" id="UP000006591"/>
    </source>
</evidence>